<evidence type="ECO:0000256" key="2">
    <source>
        <dbReference type="SAM" id="Phobius"/>
    </source>
</evidence>
<feature type="region of interest" description="Disordered" evidence="1">
    <location>
        <begin position="45"/>
        <end position="64"/>
    </location>
</feature>
<evidence type="ECO:0008006" key="5">
    <source>
        <dbReference type="Google" id="ProtNLM"/>
    </source>
</evidence>
<name>A0A2T0LAB5_9BACL</name>
<proteinExistence type="predicted"/>
<dbReference type="RefSeq" id="WP_106346624.1">
    <property type="nucleotide sequence ID" value="NZ_PVNE01000038.1"/>
</dbReference>
<feature type="compositionally biased region" description="Low complexity" evidence="1">
    <location>
        <begin position="356"/>
        <end position="367"/>
    </location>
</feature>
<gene>
    <name evidence="3" type="ORF">CLV97_1383</name>
</gene>
<dbReference type="Proteomes" id="UP000237797">
    <property type="component" value="Unassembled WGS sequence"/>
</dbReference>
<keyword evidence="2" id="KW-1133">Transmembrane helix</keyword>
<feature type="compositionally biased region" description="Polar residues" evidence="1">
    <location>
        <begin position="312"/>
        <end position="322"/>
    </location>
</feature>
<keyword evidence="4" id="KW-1185">Reference proteome</keyword>
<sequence>MRLRDEHLCTLTDFHIHDGLAVEEPIYLEHLERCPRCREKIRRHQLQTKQKPVQPVSGQARPVTVSMKPADPKYWALPPRSERRRKAKKWVLVGSTAASLLLLLTGYSNNNQGSSNYTNHAQANPIVTENDLEGLNNAERTILMTAAPGIRATGTLHILQTDNPDEKKLVIAIRGLKPSSDYVYQVWKHSGDRVEAVGTVEPSEDGKAMFASRLSDYRSIDGITITKEKRYEKQPMGRDLLVAGLSPTWEKNSFLNGRYKTVKKKSESVSRQGKTLANPTRVSRATDGKEIRYSNSHGASTLKKSRSSSTKQQWNQTPSHSNPQQQKPKTTQPKTTQPTKTTPEQIDGGSQTAPPSTNTDGNKSGSSSDKKLLDVDLNLGIIKVGIKL</sequence>
<feature type="region of interest" description="Disordered" evidence="1">
    <location>
        <begin position="263"/>
        <end position="371"/>
    </location>
</feature>
<evidence type="ECO:0000313" key="3">
    <source>
        <dbReference type="EMBL" id="PRX38739.1"/>
    </source>
</evidence>
<keyword evidence="2" id="KW-0472">Membrane</keyword>
<reference evidence="3 4" key="1">
    <citation type="submission" date="2018-03" db="EMBL/GenBank/DDBJ databases">
        <title>Genomic Encyclopedia of Archaeal and Bacterial Type Strains, Phase II (KMG-II): from individual species to whole genera.</title>
        <authorList>
            <person name="Goeker M."/>
        </authorList>
    </citation>
    <scope>NUCLEOTIDE SEQUENCE [LARGE SCALE GENOMIC DNA]</scope>
    <source>
        <strain evidence="3 4">DSM 44946</strain>
    </source>
</reference>
<keyword evidence="2" id="KW-0812">Transmembrane</keyword>
<accession>A0A2T0LAB5</accession>
<dbReference type="OrthoDB" id="150725at2"/>
<feature type="compositionally biased region" description="Polar residues" evidence="1">
    <location>
        <begin position="269"/>
        <end position="283"/>
    </location>
</feature>
<feature type="compositionally biased region" description="Low complexity" evidence="1">
    <location>
        <begin position="323"/>
        <end position="343"/>
    </location>
</feature>
<protein>
    <recommendedName>
        <fullName evidence="5">Anti-sigma-K factor rskA</fullName>
    </recommendedName>
</protein>
<dbReference type="AlphaFoldDB" id="A0A2T0LAB5"/>
<organism evidence="3 4">
    <name type="scientific">Planifilum fimeticola</name>
    <dbReference type="NCBI Taxonomy" id="201975"/>
    <lineage>
        <taxon>Bacteria</taxon>
        <taxon>Bacillati</taxon>
        <taxon>Bacillota</taxon>
        <taxon>Bacilli</taxon>
        <taxon>Bacillales</taxon>
        <taxon>Thermoactinomycetaceae</taxon>
        <taxon>Planifilum</taxon>
    </lineage>
</organism>
<evidence type="ECO:0000313" key="4">
    <source>
        <dbReference type="Proteomes" id="UP000237797"/>
    </source>
</evidence>
<comment type="caution">
    <text evidence="3">The sequence shown here is derived from an EMBL/GenBank/DDBJ whole genome shotgun (WGS) entry which is preliminary data.</text>
</comment>
<dbReference type="EMBL" id="PVNE01000038">
    <property type="protein sequence ID" value="PRX38739.1"/>
    <property type="molecule type" value="Genomic_DNA"/>
</dbReference>
<feature type="transmembrane region" description="Helical" evidence="2">
    <location>
        <begin position="90"/>
        <end position="108"/>
    </location>
</feature>
<evidence type="ECO:0000256" key="1">
    <source>
        <dbReference type="SAM" id="MobiDB-lite"/>
    </source>
</evidence>